<reference evidence="1" key="1">
    <citation type="submission" date="2013-07" db="EMBL/GenBank/DDBJ databases">
        <title>The genome of an arbuscular mycorrhizal fungus provides insights into the evolution of the oldest plant symbiosis.</title>
        <authorList>
            <consortium name="DOE Joint Genome Institute"/>
            <person name="Tisserant E."/>
            <person name="Malbreil M."/>
            <person name="Kuo A."/>
            <person name="Kohler A."/>
            <person name="Symeonidi A."/>
            <person name="Balestrini R."/>
            <person name="Charron P."/>
            <person name="Duensing N."/>
            <person name="Frei-dit-Frey N."/>
            <person name="Gianinazzi-Pearson V."/>
            <person name="Gilbert B."/>
            <person name="Handa Y."/>
            <person name="Hijri M."/>
            <person name="Kaul R."/>
            <person name="Kawaguchi M."/>
            <person name="Krajinski F."/>
            <person name="Lammers P."/>
            <person name="Lapierre D."/>
            <person name="Masclaux F.G."/>
            <person name="Murat C."/>
            <person name="Morin E."/>
            <person name="Ndikumana S."/>
            <person name="Pagni M."/>
            <person name="Petitpierre D."/>
            <person name="Requena N."/>
            <person name="Rosikiewicz P."/>
            <person name="Riley R."/>
            <person name="Saito K."/>
            <person name="San Clemente H."/>
            <person name="Shapiro H."/>
            <person name="van Tuinen D."/>
            <person name="Becard G."/>
            <person name="Bonfante P."/>
            <person name="Paszkowski U."/>
            <person name="Shachar-Hill Y."/>
            <person name="Young J.P."/>
            <person name="Sanders I.R."/>
            <person name="Henrissat B."/>
            <person name="Rensing S.A."/>
            <person name="Grigoriev I.V."/>
            <person name="Corradi N."/>
            <person name="Roux C."/>
            <person name="Martin F."/>
        </authorList>
    </citation>
    <scope>NUCLEOTIDE SEQUENCE</scope>
    <source>
        <strain evidence="1">DAOM 197198</strain>
    </source>
</reference>
<dbReference type="AlphaFoldDB" id="U9TZ28"/>
<evidence type="ECO:0000313" key="1">
    <source>
        <dbReference type="EMBL" id="ESA13370.1"/>
    </source>
</evidence>
<dbReference type="EMBL" id="KI283971">
    <property type="protein sequence ID" value="ESA13370.1"/>
    <property type="molecule type" value="Genomic_DNA"/>
</dbReference>
<dbReference type="HOGENOM" id="CLU_2016422_0_0_1"/>
<organism evidence="1">
    <name type="scientific">Rhizophagus irregularis (strain DAOM 181602 / DAOM 197198 / MUCL 43194)</name>
    <name type="common">Arbuscular mycorrhizal fungus</name>
    <name type="synonym">Glomus intraradices</name>
    <dbReference type="NCBI Taxonomy" id="747089"/>
    <lineage>
        <taxon>Eukaryota</taxon>
        <taxon>Fungi</taxon>
        <taxon>Fungi incertae sedis</taxon>
        <taxon>Mucoromycota</taxon>
        <taxon>Glomeromycotina</taxon>
        <taxon>Glomeromycetes</taxon>
        <taxon>Glomerales</taxon>
        <taxon>Glomeraceae</taxon>
        <taxon>Rhizophagus</taxon>
    </lineage>
</organism>
<name>U9TZ28_RHIID</name>
<accession>U9TZ28</accession>
<protein>
    <submittedName>
        <fullName evidence="1">Uncharacterized protein</fullName>
    </submittedName>
</protein>
<sequence length="123" mass="14640">MITKQDEQLFFSFLPKMLHEMQSHSRNKFLKPYNQMHYFQRLLKTLLKIFLKLHYQNYKRILILLASVMILIAILVGLSHLLFESTVHNTGQISVILAIISAKFRPAFNNSSYIWKWSAWLKL</sequence>
<proteinExistence type="predicted"/>
<gene>
    <name evidence="1" type="ORF">GLOINDRAFT_95922</name>
</gene>